<keyword evidence="5 6" id="KW-0233">DNA recombination</keyword>
<evidence type="ECO:0000256" key="2">
    <source>
        <dbReference type="ARBA" id="ARBA00010961"/>
    </source>
</evidence>
<protein>
    <recommendedName>
        <fullName evidence="6">Mutator family transposase</fullName>
    </recommendedName>
</protein>
<evidence type="ECO:0000256" key="1">
    <source>
        <dbReference type="ARBA" id="ARBA00002190"/>
    </source>
</evidence>
<keyword evidence="3 6" id="KW-0815">Transposition</keyword>
<evidence type="ECO:0000256" key="4">
    <source>
        <dbReference type="ARBA" id="ARBA00023125"/>
    </source>
</evidence>
<evidence type="ECO:0000256" key="6">
    <source>
        <dbReference type="RuleBase" id="RU365089"/>
    </source>
</evidence>
<dbReference type="EMBL" id="RJKM01000001">
    <property type="protein sequence ID" value="ROP37213.1"/>
    <property type="molecule type" value="Genomic_DNA"/>
</dbReference>
<dbReference type="PANTHER" id="PTHR33217:SF8">
    <property type="entry name" value="MUTATOR FAMILY TRANSPOSASE"/>
    <property type="match status" value="1"/>
</dbReference>
<dbReference type="GO" id="GO:0003677">
    <property type="term" value="F:DNA binding"/>
    <property type="evidence" value="ECO:0007669"/>
    <property type="project" value="UniProtKB-UniRule"/>
</dbReference>
<dbReference type="Proteomes" id="UP000268727">
    <property type="component" value="Unassembled WGS sequence"/>
</dbReference>
<proteinExistence type="inferred from homology"/>
<keyword evidence="6" id="KW-0814">Transposable element</keyword>
<comment type="caution">
    <text evidence="8">The sequence shown here is derived from an EMBL/GenBank/DDBJ whole genome shotgun (WGS) entry which is preliminary data.</text>
</comment>
<feature type="compositionally biased region" description="Basic and acidic residues" evidence="7">
    <location>
        <begin position="64"/>
        <end position="78"/>
    </location>
</feature>
<dbReference type="GO" id="GO:0006313">
    <property type="term" value="P:DNA transposition"/>
    <property type="evidence" value="ECO:0007669"/>
    <property type="project" value="UniProtKB-UniRule"/>
</dbReference>
<evidence type="ECO:0000256" key="3">
    <source>
        <dbReference type="ARBA" id="ARBA00022578"/>
    </source>
</evidence>
<feature type="region of interest" description="Disordered" evidence="7">
    <location>
        <begin position="64"/>
        <end position="85"/>
    </location>
</feature>
<dbReference type="Pfam" id="PF00872">
    <property type="entry name" value="Transposase_mut"/>
    <property type="match status" value="1"/>
</dbReference>
<dbReference type="PANTHER" id="PTHR33217">
    <property type="entry name" value="TRANSPOSASE FOR INSERTION SEQUENCE ELEMENT IS1081"/>
    <property type="match status" value="1"/>
</dbReference>
<dbReference type="GO" id="GO:0004803">
    <property type="term" value="F:transposase activity"/>
    <property type="evidence" value="ECO:0007669"/>
    <property type="project" value="UniProtKB-UniRule"/>
</dbReference>
<dbReference type="AlphaFoldDB" id="A0A3N1H3V7"/>
<reference evidence="8 9" key="1">
    <citation type="submission" date="2018-11" db="EMBL/GenBank/DDBJ databases">
        <title>Sequencing the genomes of 1000 actinobacteria strains.</title>
        <authorList>
            <person name="Klenk H.-P."/>
        </authorList>
    </citation>
    <scope>NUCLEOTIDE SEQUENCE [LARGE SCALE GENOMIC DNA]</scope>
    <source>
        <strain evidence="8 9">DSM 44231</strain>
    </source>
</reference>
<comment type="function">
    <text evidence="1 6">Required for the transposition of the insertion element.</text>
</comment>
<name>A0A3N1H3V7_9PSEU</name>
<comment type="similarity">
    <text evidence="2 6">Belongs to the transposase mutator family.</text>
</comment>
<keyword evidence="4 6" id="KW-0238">DNA-binding</keyword>
<evidence type="ECO:0000313" key="9">
    <source>
        <dbReference type="Proteomes" id="UP000268727"/>
    </source>
</evidence>
<feature type="region of interest" description="Disordered" evidence="7">
    <location>
        <begin position="1"/>
        <end position="22"/>
    </location>
</feature>
<evidence type="ECO:0000256" key="5">
    <source>
        <dbReference type="ARBA" id="ARBA00023172"/>
    </source>
</evidence>
<evidence type="ECO:0000256" key="7">
    <source>
        <dbReference type="SAM" id="MobiDB-lite"/>
    </source>
</evidence>
<organism evidence="8 9">
    <name type="scientific">Saccharothrix texasensis</name>
    <dbReference type="NCBI Taxonomy" id="103734"/>
    <lineage>
        <taxon>Bacteria</taxon>
        <taxon>Bacillati</taxon>
        <taxon>Actinomycetota</taxon>
        <taxon>Actinomycetes</taxon>
        <taxon>Pseudonocardiales</taxon>
        <taxon>Pseudonocardiaceae</taxon>
        <taxon>Saccharothrix</taxon>
    </lineage>
</organism>
<gene>
    <name evidence="8" type="ORF">EDD40_2511</name>
</gene>
<sequence>MTSELVSARKSETGTGRQLSPEQAAAAAMVAEAKARGLALTGPDGLLKLFTKSVLETALAEEMTEHLGHEKNRAEPGRESTNVRNGSRTKTVISDAAGEVGIEVPRDREGTFEPQIVKKRQRRLTDVDEIVLSLYAKGLTTGEISAHFAEIYGASVSKETVSRICACRELHPRW</sequence>
<evidence type="ECO:0000313" key="8">
    <source>
        <dbReference type="EMBL" id="ROP37213.1"/>
    </source>
</evidence>
<accession>A0A3N1H3V7</accession>
<dbReference type="InterPro" id="IPR001207">
    <property type="entry name" value="Transposase_mutator"/>
</dbReference>
<keyword evidence="9" id="KW-1185">Reference proteome</keyword>